<gene>
    <name evidence="2" type="ORF">GCM10023167_04540</name>
</gene>
<comment type="caution">
    <text evidence="2">The sequence shown here is derived from an EMBL/GenBank/DDBJ whole genome shotgun (WGS) entry which is preliminary data.</text>
</comment>
<dbReference type="Gene3D" id="3.40.50.2300">
    <property type="match status" value="1"/>
</dbReference>
<accession>A0ABP8J3U2</accession>
<dbReference type="InterPro" id="IPR036196">
    <property type="entry name" value="Ptyr_pPase_sf"/>
</dbReference>
<evidence type="ECO:0000313" key="3">
    <source>
        <dbReference type="Proteomes" id="UP001500642"/>
    </source>
</evidence>
<keyword evidence="3" id="KW-1185">Reference proteome</keyword>
<protein>
    <submittedName>
        <fullName evidence="2">Protein-tyrosine-phosphatase</fullName>
    </submittedName>
</protein>
<sequence length="161" mass="17052">MFVCTGNTCRSPFAERLAALLDPSTRYTSTGTHLLADLGIDPAMAACLTRLGASTAGFTPTQLDADRAAGADLLVCLTRSHRDFVVDTWPEAAARTVVLRPYAELAAAGTVEAWDPPGACVEVPTRGYLDDIADPYRLGRDEAERAAAEIETALRTVLGLG</sequence>
<organism evidence="2 3">
    <name type="scientific">Brevibacterium pityocampae</name>
    <dbReference type="NCBI Taxonomy" id="506594"/>
    <lineage>
        <taxon>Bacteria</taxon>
        <taxon>Bacillati</taxon>
        <taxon>Actinomycetota</taxon>
        <taxon>Actinomycetes</taxon>
        <taxon>Micrococcales</taxon>
        <taxon>Brevibacteriaceae</taxon>
        <taxon>Brevibacterium</taxon>
    </lineage>
</organism>
<dbReference type="Proteomes" id="UP001500642">
    <property type="component" value="Unassembled WGS sequence"/>
</dbReference>
<evidence type="ECO:0000259" key="1">
    <source>
        <dbReference type="SMART" id="SM00226"/>
    </source>
</evidence>
<dbReference type="SMART" id="SM00226">
    <property type="entry name" value="LMWPc"/>
    <property type="match status" value="1"/>
</dbReference>
<evidence type="ECO:0000313" key="2">
    <source>
        <dbReference type="EMBL" id="GAA4384161.1"/>
    </source>
</evidence>
<dbReference type="Pfam" id="PF01451">
    <property type="entry name" value="LMWPc"/>
    <property type="match status" value="1"/>
</dbReference>
<dbReference type="EMBL" id="BAABGL010000002">
    <property type="protein sequence ID" value="GAA4384161.1"/>
    <property type="molecule type" value="Genomic_DNA"/>
</dbReference>
<dbReference type="InterPro" id="IPR023485">
    <property type="entry name" value="Ptyr_pPase"/>
</dbReference>
<dbReference type="SUPFAM" id="SSF52788">
    <property type="entry name" value="Phosphotyrosine protein phosphatases I"/>
    <property type="match status" value="1"/>
</dbReference>
<proteinExistence type="predicted"/>
<reference evidence="3" key="1">
    <citation type="journal article" date="2019" name="Int. J. Syst. Evol. Microbiol.">
        <title>The Global Catalogue of Microorganisms (GCM) 10K type strain sequencing project: providing services to taxonomists for standard genome sequencing and annotation.</title>
        <authorList>
            <consortium name="The Broad Institute Genomics Platform"/>
            <consortium name="The Broad Institute Genome Sequencing Center for Infectious Disease"/>
            <person name="Wu L."/>
            <person name="Ma J."/>
        </authorList>
    </citation>
    <scope>NUCLEOTIDE SEQUENCE [LARGE SCALE GENOMIC DNA]</scope>
    <source>
        <strain evidence="3">JCM 17808</strain>
    </source>
</reference>
<feature type="domain" description="Phosphotyrosine protein phosphatase I" evidence="1">
    <location>
        <begin position="1"/>
        <end position="160"/>
    </location>
</feature>
<name>A0ABP8J3U2_9MICO</name>
<dbReference type="RefSeq" id="WP_345029482.1">
    <property type="nucleotide sequence ID" value="NZ_BAABGL010000002.1"/>
</dbReference>